<dbReference type="GeneID" id="28771460"/>
<protein>
    <submittedName>
        <fullName evidence="2">Uncharacterized protein</fullName>
    </submittedName>
</protein>
<keyword evidence="3" id="KW-1185">Reference proteome</keyword>
<evidence type="ECO:0000313" key="2">
    <source>
        <dbReference type="EMBL" id="OAG03203.1"/>
    </source>
</evidence>
<reference evidence="2 3" key="1">
    <citation type="submission" date="2016-05" db="EMBL/GenBank/DDBJ databases">
        <title>Comparative analysis of secretome profiles of manganese(II)-oxidizing ascomycete fungi.</title>
        <authorList>
            <consortium name="DOE Joint Genome Institute"/>
            <person name="Zeiner C.A."/>
            <person name="Purvine S.O."/>
            <person name="Zink E.M."/>
            <person name="Wu S."/>
            <person name="Pasa-Tolic L."/>
            <person name="Chaput D.L."/>
            <person name="Haridas S."/>
            <person name="Grigoriev I.V."/>
            <person name="Santelli C.M."/>
            <person name="Hansel C.M."/>
        </authorList>
    </citation>
    <scope>NUCLEOTIDE SEQUENCE [LARGE SCALE GENOMIC DNA]</scope>
    <source>
        <strain evidence="2 3">AP3s5-JAC2a</strain>
    </source>
</reference>
<evidence type="ECO:0000313" key="3">
    <source>
        <dbReference type="Proteomes" id="UP000077069"/>
    </source>
</evidence>
<dbReference type="Proteomes" id="UP000077069">
    <property type="component" value="Unassembled WGS sequence"/>
</dbReference>
<sequence>MIRRHGWRSEAMCGEAAPGTHRRIFPAPKTETPGELWKQMAQTDHQSTSAVPTFAFPNAGLRWYGSATGVVINTPMKHTIHLEAPFCWCICCGGA</sequence>
<organism evidence="2 3">
    <name type="scientific">Paraphaeosphaeria sporulosa</name>
    <dbReference type="NCBI Taxonomy" id="1460663"/>
    <lineage>
        <taxon>Eukaryota</taxon>
        <taxon>Fungi</taxon>
        <taxon>Dikarya</taxon>
        <taxon>Ascomycota</taxon>
        <taxon>Pezizomycotina</taxon>
        <taxon>Dothideomycetes</taxon>
        <taxon>Pleosporomycetidae</taxon>
        <taxon>Pleosporales</taxon>
        <taxon>Massarineae</taxon>
        <taxon>Didymosphaeriaceae</taxon>
        <taxon>Paraphaeosphaeria</taxon>
    </lineage>
</organism>
<dbReference type="RefSeq" id="XP_018033568.1">
    <property type="nucleotide sequence ID" value="XM_018187974.1"/>
</dbReference>
<dbReference type="EMBL" id="KV441555">
    <property type="protein sequence ID" value="OAG03203.1"/>
    <property type="molecule type" value="Genomic_DNA"/>
</dbReference>
<dbReference type="AlphaFoldDB" id="A0A177C6E1"/>
<dbReference type="InParanoid" id="A0A177C6E1"/>
<proteinExistence type="predicted"/>
<gene>
    <name evidence="2" type="ORF">CC84DRAFT_962652</name>
</gene>
<evidence type="ECO:0000256" key="1">
    <source>
        <dbReference type="SAM" id="MobiDB-lite"/>
    </source>
</evidence>
<accession>A0A177C6E1</accession>
<feature type="region of interest" description="Disordered" evidence="1">
    <location>
        <begin position="1"/>
        <end position="30"/>
    </location>
</feature>
<name>A0A177C6E1_9PLEO</name>